<dbReference type="Pfam" id="PF22777">
    <property type="entry name" value="VKGC_lumenal_dom"/>
    <property type="match status" value="1"/>
</dbReference>
<sequence length="571" mass="67104">MNSLMEDKKQANRSMVDGPLCFKDLFGFRISDFSSWSRFRSLLHRPMDPSLIAYVRIAYGILMLLDLFQERGLSQADVIWVNEEECRFPLINFLKPLPLRWMYVLYAVMLIDLSLGFFIFFDQTRIFGFIFGASFHVMNSQMFHIGMFPYVCLATLFVFCRSDSPKNFVKGLPCKFQKFFMTIADSEKSTHCSYGEEKTDISVKTRFRQNGGCIFTILYIGIQLFLPFSHSITKGYNNWTNGLYGYSWDMMVHSWHTQHSRITFEDPATGEIGYLDPSAFTNSKRWTSHADMAKQYAVCISERLKKHDLHNVKIYFDIWKSMNGRFHQRQFDPRIDIVKANWHPFKATKWVQPLLIELSNWRDELEKIRQSYYFSEFMDVTFIADFPGLTLENYIQPDFENTTLKVLNGTVRFEYEGYTRILHTNETIILPSATYHNVTTISDKPSCYMYIYTNVSESKKRQKLNEWSKKNYSIPIARNREDVQLENNLNDFLGHKTKRLVKSLKSKSWYGNAINFITKKLKQIARGLIMSYYGIAGLYKKENIHKLYSQAVTVDAYLFPEKIGKRKPIDE</sequence>
<proteinExistence type="predicted"/>
<dbReference type="SUPFAM" id="SSF51182">
    <property type="entry name" value="RmlC-like cupins"/>
    <property type="match status" value="1"/>
</dbReference>
<dbReference type="PANTHER" id="PTHR12639">
    <property type="entry name" value="VITAMIN K-DEPENDENT GAMMA-CARBOXYLASE"/>
    <property type="match status" value="1"/>
</dbReference>
<feature type="domain" description="HTTM" evidence="2">
    <location>
        <begin position="45"/>
        <end position="111"/>
    </location>
</feature>
<evidence type="ECO:0000256" key="1">
    <source>
        <dbReference type="SAM" id="Phobius"/>
    </source>
</evidence>
<evidence type="ECO:0000259" key="2">
    <source>
        <dbReference type="Pfam" id="PF05090"/>
    </source>
</evidence>
<evidence type="ECO:0000259" key="3">
    <source>
        <dbReference type="Pfam" id="PF22777"/>
    </source>
</evidence>
<dbReference type="GO" id="GO:0019842">
    <property type="term" value="F:vitamin binding"/>
    <property type="evidence" value="ECO:0007669"/>
    <property type="project" value="TreeGrafter"/>
</dbReference>
<dbReference type="GO" id="GO:0008488">
    <property type="term" value="F:gamma-glutamyl carboxylase activity"/>
    <property type="evidence" value="ECO:0007669"/>
    <property type="project" value="InterPro"/>
</dbReference>
<dbReference type="Pfam" id="PF05090">
    <property type="entry name" value="HTTM"/>
    <property type="match status" value="1"/>
</dbReference>
<name>A0A7I8W4U8_9ANNE</name>
<dbReference type="Proteomes" id="UP000549394">
    <property type="component" value="Unassembled WGS sequence"/>
</dbReference>
<dbReference type="InterPro" id="IPR053934">
    <property type="entry name" value="HTTM_dom"/>
</dbReference>
<evidence type="ECO:0000313" key="5">
    <source>
        <dbReference type="Proteomes" id="UP000549394"/>
    </source>
</evidence>
<comment type="caution">
    <text evidence="4">The sequence shown here is derived from an EMBL/GenBank/DDBJ whole genome shotgun (WGS) entry which is preliminary data.</text>
</comment>
<dbReference type="InterPro" id="IPR007782">
    <property type="entry name" value="VKG_COase"/>
</dbReference>
<dbReference type="PANTHER" id="PTHR12639:SF6">
    <property type="entry name" value="VITAMIN K-DEPENDENT GAMMA-CARBOXYLASE"/>
    <property type="match status" value="1"/>
</dbReference>
<feature type="domain" description="Vitamin K-dependent gamma-carboxylase lumenal" evidence="3">
    <location>
        <begin position="213"/>
        <end position="355"/>
    </location>
</feature>
<feature type="transmembrane region" description="Helical" evidence="1">
    <location>
        <begin position="141"/>
        <end position="160"/>
    </location>
</feature>
<gene>
    <name evidence="4" type="ORF">DGYR_LOCUS11235</name>
</gene>
<keyword evidence="1" id="KW-0472">Membrane</keyword>
<keyword evidence="1" id="KW-0812">Transmembrane</keyword>
<dbReference type="InterPro" id="IPR053935">
    <property type="entry name" value="VKGC_lumenal_dom"/>
</dbReference>
<feature type="transmembrane region" description="Helical" evidence="1">
    <location>
        <begin position="101"/>
        <end position="121"/>
    </location>
</feature>
<evidence type="ECO:0000313" key="4">
    <source>
        <dbReference type="EMBL" id="CAD5123567.1"/>
    </source>
</evidence>
<dbReference type="EMBL" id="CAJFCJ010000019">
    <property type="protein sequence ID" value="CAD5123567.1"/>
    <property type="molecule type" value="Genomic_DNA"/>
</dbReference>
<dbReference type="InterPro" id="IPR011051">
    <property type="entry name" value="RmlC_Cupin_sf"/>
</dbReference>
<organism evidence="4 5">
    <name type="scientific">Dimorphilus gyrociliatus</name>
    <dbReference type="NCBI Taxonomy" id="2664684"/>
    <lineage>
        <taxon>Eukaryota</taxon>
        <taxon>Metazoa</taxon>
        <taxon>Spiralia</taxon>
        <taxon>Lophotrochozoa</taxon>
        <taxon>Annelida</taxon>
        <taxon>Polychaeta</taxon>
        <taxon>Polychaeta incertae sedis</taxon>
        <taxon>Dinophilidae</taxon>
        <taxon>Dimorphilus</taxon>
    </lineage>
</organism>
<reference evidence="4 5" key="1">
    <citation type="submission" date="2020-08" db="EMBL/GenBank/DDBJ databases">
        <authorList>
            <person name="Hejnol A."/>
        </authorList>
    </citation>
    <scope>NUCLEOTIDE SEQUENCE [LARGE SCALE GENOMIC DNA]</scope>
</reference>
<feature type="transmembrane region" description="Helical" evidence="1">
    <location>
        <begin position="211"/>
        <end position="228"/>
    </location>
</feature>
<keyword evidence="1" id="KW-1133">Transmembrane helix</keyword>
<keyword evidence="5" id="KW-1185">Reference proteome</keyword>
<dbReference type="AlphaFoldDB" id="A0A7I8W4U8"/>
<accession>A0A7I8W4U8</accession>
<dbReference type="OrthoDB" id="206689at2759"/>
<protein>
    <submittedName>
        <fullName evidence="4">DgyrCDS11904</fullName>
    </submittedName>
</protein>